<reference evidence="2 3" key="2">
    <citation type="submission" date="2018-10" db="EMBL/GenBank/DDBJ databases">
        <authorList>
            <consortium name="Pathogen Informatics"/>
        </authorList>
    </citation>
    <scope>NUCLEOTIDE SEQUENCE [LARGE SCALE GENOMIC DNA]</scope>
</reference>
<protein>
    <submittedName>
        <fullName evidence="4">Gamma-secretase subunit PEN-2</fullName>
    </submittedName>
</protein>
<dbReference type="STRING" id="53468.A0A0R3UAN6"/>
<evidence type="ECO:0000313" key="2">
    <source>
        <dbReference type="EMBL" id="VDD77982.1"/>
    </source>
</evidence>
<accession>A0A0R3UAN6</accession>
<gene>
    <name evidence="2" type="ORF">MCOS_LOCUS3985</name>
</gene>
<dbReference type="Pfam" id="PF10251">
    <property type="entry name" value="PEN-2"/>
    <property type="match status" value="1"/>
</dbReference>
<evidence type="ECO:0000256" key="1">
    <source>
        <dbReference type="SAM" id="Phobius"/>
    </source>
</evidence>
<sequence length="93" mass="10574">MDLEGPICATFLAGFACLPILWIVNFVWFFSAAFLGPPSEDRKKFRLYVCLSFFGALIWILGLIIWNIVYSQNRISWGVLGDRLSFNIPPGEL</sequence>
<organism evidence="4">
    <name type="scientific">Mesocestoides corti</name>
    <name type="common">Flatworm</name>
    <dbReference type="NCBI Taxonomy" id="53468"/>
    <lineage>
        <taxon>Eukaryota</taxon>
        <taxon>Metazoa</taxon>
        <taxon>Spiralia</taxon>
        <taxon>Lophotrochozoa</taxon>
        <taxon>Platyhelminthes</taxon>
        <taxon>Cestoda</taxon>
        <taxon>Eucestoda</taxon>
        <taxon>Cyclophyllidea</taxon>
        <taxon>Mesocestoididae</taxon>
        <taxon>Mesocestoides</taxon>
    </lineage>
</organism>
<dbReference type="OrthoDB" id="524898at2759"/>
<evidence type="ECO:0000313" key="4">
    <source>
        <dbReference type="WBParaSite" id="MCOS_0000398401-mRNA-1"/>
    </source>
</evidence>
<feature type="transmembrane region" description="Helical" evidence="1">
    <location>
        <begin position="12"/>
        <end position="35"/>
    </location>
</feature>
<keyword evidence="1" id="KW-0472">Membrane</keyword>
<keyword evidence="3" id="KW-1185">Reference proteome</keyword>
<dbReference type="InterPro" id="IPR019379">
    <property type="entry name" value="Gamma_Secretase_Asp_P_PEN2"/>
</dbReference>
<evidence type="ECO:0000313" key="3">
    <source>
        <dbReference type="Proteomes" id="UP000267029"/>
    </source>
</evidence>
<name>A0A0R3UAN6_MESCO</name>
<dbReference type="Proteomes" id="UP000267029">
    <property type="component" value="Unassembled WGS sequence"/>
</dbReference>
<reference evidence="4" key="1">
    <citation type="submission" date="2017-02" db="UniProtKB">
        <authorList>
            <consortium name="WormBaseParasite"/>
        </authorList>
    </citation>
    <scope>IDENTIFICATION</scope>
</reference>
<keyword evidence="1" id="KW-1133">Transmembrane helix</keyword>
<dbReference type="EMBL" id="UXSR01001158">
    <property type="protein sequence ID" value="VDD77982.1"/>
    <property type="molecule type" value="Genomic_DNA"/>
</dbReference>
<dbReference type="AlphaFoldDB" id="A0A0R3UAN6"/>
<keyword evidence="1" id="KW-0812">Transmembrane</keyword>
<feature type="transmembrane region" description="Helical" evidence="1">
    <location>
        <begin position="47"/>
        <end position="69"/>
    </location>
</feature>
<dbReference type="WBParaSite" id="MCOS_0000398401-mRNA-1">
    <property type="protein sequence ID" value="MCOS_0000398401-mRNA-1"/>
    <property type="gene ID" value="MCOS_0000398401"/>
</dbReference>
<proteinExistence type="predicted"/>